<dbReference type="NCBIfam" id="NF002794">
    <property type="entry name" value="PRK02925.1"/>
    <property type="match status" value="1"/>
</dbReference>
<comment type="catalytic activity">
    <reaction evidence="1 7">
        <text>D-glucuronate = D-fructuronate</text>
        <dbReference type="Rhea" id="RHEA:13049"/>
        <dbReference type="ChEBI" id="CHEBI:58720"/>
        <dbReference type="ChEBI" id="CHEBI:59863"/>
        <dbReference type="EC" id="5.3.1.12"/>
    </reaction>
</comment>
<dbReference type="InterPro" id="IPR003766">
    <property type="entry name" value="Uronate_isomerase"/>
</dbReference>
<dbReference type="SUPFAM" id="SSF51556">
    <property type="entry name" value="Metallo-dependent hydrolases"/>
    <property type="match status" value="1"/>
</dbReference>
<protein>
    <recommendedName>
        <fullName evidence="5 7">Uronate isomerase</fullName>
        <ecNumber evidence="4 7">5.3.1.12</ecNumber>
    </recommendedName>
    <alternativeName>
        <fullName evidence="7">Glucuronate isomerase</fullName>
    </alternativeName>
    <alternativeName>
        <fullName evidence="7">Uronic isomerase</fullName>
    </alternativeName>
</protein>
<evidence type="ECO:0000313" key="9">
    <source>
        <dbReference type="Proteomes" id="UP000190774"/>
    </source>
</evidence>
<evidence type="ECO:0000256" key="6">
    <source>
        <dbReference type="ARBA" id="ARBA00023235"/>
    </source>
</evidence>
<dbReference type="Gene3D" id="1.10.2020.10">
    <property type="entry name" value="uronate isomerase, domain 2, chain A"/>
    <property type="match status" value="1"/>
</dbReference>
<dbReference type="PANTHER" id="PTHR30068:SF4">
    <property type="entry name" value="URONATE ISOMERASE"/>
    <property type="match status" value="1"/>
</dbReference>
<reference evidence="9" key="1">
    <citation type="submission" date="2017-02" db="EMBL/GenBank/DDBJ databases">
        <authorList>
            <person name="Varghese N."/>
            <person name="Submissions S."/>
        </authorList>
    </citation>
    <scope>NUCLEOTIDE SEQUENCE [LARGE SCALE GENOMIC DNA]</scope>
    <source>
        <strain evidence="9">ATCC 700200</strain>
    </source>
</reference>
<dbReference type="Proteomes" id="UP000190774">
    <property type="component" value="Unassembled WGS sequence"/>
</dbReference>
<name>A0A1T4XN80_9BACT</name>
<gene>
    <name evidence="7" type="primary">uxaC</name>
    <name evidence="8" type="ORF">SAMN02745166_01720</name>
</gene>
<evidence type="ECO:0000256" key="2">
    <source>
        <dbReference type="ARBA" id="ARBA00004892"/>
    </source>
</evidence>
<proteinExistence type="inferred from homology"/>
<dbReference type="EMBL" id="FUYE01000004">
    <property type="protein sequence ID" value="SKA90561.1"/>
    <property type="molecule type" value="Genomic_DNA"/>
</dbReference>
<evidence type="ECO:0000313" key="8">
    <source>
        <dbReference type="EMBL" id="SKA90561.1"/>
    </source>
</evidence>
<dbReference type="GO" id="GO:0019698">
    <property type="term" value="P:D-galacturonate catabolic process"/>
    <property type="evidence" value="ECO:0007669"/>
    <property type="project" value="TreeGrafter"/>
</dbReference>
<dbReference type="PANTHER" id="PTHR30068">
    <property type="entry name" value="URONATE ISOMERASE"/>
    <property type="match status" value="1"/>
</dbReference>
<dbReference type="GO" id="GO:0042840">
    <property type="term" value="P:D-glucuronate catabolic process"/>
    <property type="evidence" value="ECO:0007669"/>
    <property type="project" value="TreeGrafter"/>
</dbReference>
<dbReference type="STRING" id="48467.SAMN02745166_01720"/>
<comment type="pathway">
    <text evidence="2 7">Carbohydrate metabolism; pentose and glucuronate interconversion.</text>
</comment>
<accession>A0A1T4XN80</accession>
<evidence type="ECO:0000256" key="1">
    <source>
        <dbReference type="ARBA" id="ARBA00001165"/>
    </source>
</evidence>
<keyword evidence="9" id="KW-1185">Reference proteome</keyword>
<dbReference type="InterPro" id="IPR032466">
    <property type="entry name" value="Metal_Hydrolase"/>
</dbReference>
<dbReference type="UniPathway" id="UPA00246"/>
<dbReference type="GO" id="GO:0008880">
    <property type="term" value="F:glucuronate isomerase activity"/>
    <property type="evidence" value="ECO:0007669"/>
    <property type="project" value="UniProtKB-UniRule"/>
</dbReference>
<evidence type="ECO:0000256" key="4">
    <source>
        <dbReference type="ARBA" id="ARBA00012546"/>
    </source>
</evidence>
<dbReference type="AlphaFoldDB" id="A0A1T4XN80"/>
<sequence length="470" mass="53207">MSFIHDDFLLSTKTASRLFHTFAKEEPILDYHNHLPPKDIAENRQFKNLHEIWLEGDHYKWRAMRCNGIPEELITGSATPKEKFIAWAKTVPHTVRNPLYHWTHLELKRYFGIDTLLNEKTAEAIWEQTEAALAKPEMSTRGILKTQKVRALCTTDDPSDDLAWHKACAADGFEVGVYPTFRPDKAIALSNSETWNAWCDKLAATTNTDINNFGALLQALEKSHQQFHDVGCRLSDHGLNRCHAHFSTEATATRIFERCRSHRTKRLYPEDVEAFGTHIMMHVGRLNAQKGWTMQLHLGPVRNNNTRLAKKVGADVGCDSIGDFPQAEALSRFLDALDTENALPKTVLYNVNPADNYVFGTMAGNFADGTTPGKVQFGSGWWFVDQKEGMEWQINALSNLGLLSRFIGMLTDSRSFMSFPRHEYFRRTLCNLLGSDVEAGLIPDDDELVGKMVKNICYANAKAYLQLPVS</sequence>
<dbReference type="OrthoDB" id="9766564at2"/>
<comment type="similarity">
    <text evidence="3 7">Belongs to the metallo-dependent hydrolases superfamily. Uronate isomerase family.</text>
</comment>
<keyword evidence="6 7" id="KW-0413">Isomerase</keyword>
<dbReference type="EC" id="5.3.1.12" evidence="4 7"/>
<dbReference type="HAMAP" id="MF_00675">
    <property type="entry name" value="UxaC"/>
    <property type="match status" value="1"/>
</dbReference>
<evidence type="ECO:0000256" key="3">
    <source>
        <dbReference type="ARBA" id="ARBA00008397"/>
    </source>
</evidence>
<comment type="catalytic activity">
    <reaction evidence="7">
        <text>aldehydo-D-galacturonate = keto-D-tagaturonate</text>
        <dbReference type="Rhea" id="RHEA:27702"/>
        <dbReference type="ChEBI" id="CHEBI:12952"/>
        <dbReference type="ChEBI" id="CHEBI:17886"/>
    </reaction>
</comment>
<evidence type="ECO:0000256" key="5">
    <source>
        <dbReference type="ARBA" id="ARBA00020555"/>
    </source>
</evidence>
<dbReference type="Gene3D" id="3.20.20.140">
    <property type="entry name" value="Metal-dependent hydrolases"/>
    <property type="match status" value="1"/>
</dbReference>
<evidence type="ECO:0000256" key="7">
    <source>
        <dbReference type="HAMAP-Rule" id="MF_00675"/>
    </source>
</evidence>
<organism evidence="8 9">
    <name type="scientific">Prosthecobacter debontii</name>
    <dbReference type="NCBI Taxonomy" id="48467"/>
    <lineage>
        <taxon>Bacteria</taxon>
        <taxon>Pseudomonadati</taxon>
        <taxon>Verrucomicrobiota</taxon>
        <taxon>Verrucomicrobiia</taxon>
        <taxon>Verrucomicrobiales</taxon>
        <taxon>Verrucomicrobiaceae</taxon>
        <taxon>Prosthecobacter</taxon>
    </lineage>
</organism>
<dbReference type="RefSeq" id="WP_078812897.1">
    <property type="nucleotide sequence ID" value="NZ_FUYE01000004.1"/>
</dbReference>
<dbReference type="Pfam" id="PF02614">
    <property type="entry name" value="UxaC"/>
    <property type="match status" value="1"/>
</dbReference>